<dbReference type="OrthoDB" id="5855429at2759"/>
<dbReference type="PANTHER" id="PTHR13723">
    <property type="entry name" value="ADAMTS A DISINTEGRIN AND METALLOPROTEASE WITH THROMBOSPONDIN MOTIFS PROTEASE"/>
    <property type="match status" value="1"/>
</dbReference>
<dbReference type="PANTHER" id="PTHR13723:SF141">
    <property type="entry name" value="A DISINTEGRIN AND METALLOPROTEINASE WITH THROMBOSPONDIN MOTIFS 2"/>
    <property type="match status" value="1"/>
</dbReference>
<keyword evidence="2" id="KW-0964">Secreted</keyword>
<dbReference type="PROSITE" id="PS50900">
    <property type="entry name" value="PLAC"/>
    <property type="match status" value="1"/>
</dbReference>
<dbReference type="InterPro" id="IPR013275">
    <property type="entry name" value="Pept_M12B_ADAM-TS2"/>
</dbReference>
<keyword evidence="3" id="KW-0732">Signal</keyword>
<reference evidence="7" key="1">
    <citation type="submission" date="2017-11" db="EMBL/GenBank/DDBJ databases">
        <authorList>
            <person name="Lima N.C."/>
            <person name="Parody-Merino A.M."/>
            <person name="Battley P.F."/>
            <person name="Fidler A.E."/>
            <person name="Prosdocimi F."/>
        </authorList>
    </citation>
    <scope>NUCLEOTIDE SEQUENCE [LARGE SCALE GENOMIC DNA]</scope>
</reference>
<dbReference type="InterPro" id="IPR010294">
    <property type="entry name" value="ADAMTS_spacer1"/>
</dbReference>
<dbReference type="Proteomes" id="UP000233556">
    <property type="component" value="Unassembled WGS sequence"/>
</dbReference>
<dbReference type="GO" id="GO:0005576">
    <property type="term" value="C:extracellular region"/>
    <property type="evidence" value="ECO:0007669"/>
    <property type="project" value="UniProtKB-SubCell"/>
</dbReference>
<dbReference type="GO" id="GO:0031012">
    <property type="term" value="C:extracellular matrix"/>
    <property type="evidence" value="ECO:0007669"/>
    <property type="project" value="TreeGrafter"/>
</dbReference>
<sequence>MFEIPVGARHLLIQETDATSHNLAIKNRETGKYILSEDNYVPDSKVFIDMGVEWEYRNDDDRETVQTMGPLRHGIVILVIPHGGAKISLTYKYMIHEDSLNVDNNNVLEEDSVSYEWALKKWSQCSKPCGGDGLQESGSLAAKVVGKQAIKYDLSDASNPYTIIPIGNVSDPSKKTYMIQWLSRPDPDYPIQKISSKDHCQGDKSMFCRMEVLSRYCSIPGYNKLCCKSCNMYSNITEDGNVTDSNLNKNNVIEEELLTTLSPPTGVSTTQSATSPPPVSKTRAPPSNATEEHPEINAVDVPYKIDGLDNEVSQHNIITRRRIPYERTRNQRIQELIAEKRKKETLRKIN</sequence>
<dbReference type="GO" id="GO:0030198">
    <property type="term" value="P:extracellular matrix organization"/>
    <property type="evidence" value="ECO:0007669"/>
    <property type="project" value="TreeGrafter"/>
</dbReference>
<keyword evidence="7" id="KW-1185">Reference proteome</keyword>
<organism evidence="6 7">
    <name type="scientific">Limosa lapponica baueri</name>
    <dbReference type="NCBI Taxonomy" id="1758121"/>
    <lineage>
        <taxon>Eukaryota</taxon>
        <taxon>Metazoa</taxon>
        <taxon>Chordata</taxon>
        <taxon>Craniata</taxon>
        <taxon>Vertebrata</taxon>
        <taxon>Euteleostomi</taxon>
        <taxon>Archelosauria</taxon>
        <taxon>Archosauria</taxon>
        <taxon>Dinosauria</taxon>
        <taxon>Saurischia</taxon>
        <taxon>Theropoda</taxon>
        <taxon>Coelurosauria</taxon>
        <taxon>Aves</taxon>
        <taxon>Neognathae</taxon>
        <taxon>Neoaves</taxon>
        <taxon>Charadriiformes</taxon>
        <taxon>Scolopacidae</taxon>
        <taxon>Limosa</taxon>
    </lineage>
</organism>
<dbReference type="AlphaFoldDB" id="A0A2I0TFR2"/>
<reference evidence="7" key="2">
    <citation type="submission" date="2017-12" db="EMBL/GenBank/DDBJ databases">
        <title>Genome sequence of the Bar-tailed Godwit (Limosa lapponica baueri).</title>
        <authorList>
            <person name="Lima N.C.B."/>
            <person name="Parody-Merino A.M."/>
            <person name="Battley P.F."/>
            <person name="Fidler A.E."/>
            <person name="Prosdocimi F."/>
        </authorList>
    </citation>
    <scope>NUCLEOTIDE SEQUENCE [LARGE SCALE GENOMIC DNA]</scope>
</reference>
<dbReference type="EMBL" id="KZ511027">
    <property type="protein sequence ID" value="PKU32644.1"/>
    <property type="molecule type" value="Genomic_DNA"/>
</dbReference>
<dbReference type="Gene3D" id="2.60.120.830">
    <property type="match status" value="1"/>
</dbReference>
<dbReference type="GO" id="GO:0006508">
    <property type="term" value="P:proteolysis"/>
    <property type="evidence" value="ECO:0007669"/>
    <property type="project" value="TreeGrafter"/>
</dbReference>
<evidence type="ECO:0000313" key="6">
    <source>
        <dbReference type="EMBL" id="PKU32644.1"/>
    </source>
</evidence>
<name>A0A2I0TFR2_LIMLA</name>
<evidence type="ECO:0000256" key="4">
    <source>
        <dbReference type="SAM" id="MobiDB-lite"/>
    </source>
</evidence>
<dbReference type="GO" id="GO:0008270">
    <property type="term" value="F:zinc ion binding"/>
    <property type="evidence" value="ECO:0007669"/>
    <property type="project" value="InterPro"/>
</dbReference>
<dbReference type="Pfam" id="PF05986">
    <property type="entry name" value="ADAMTS_spacer1"/>
    <property type="match status" value="1"/>
</dbReference>
<evidence type="ECO:0000313" key="7">
    <source>
        <dbReference type="Proteomes" id="UP000233556"/>
    </source>
</evidence>
<evidence type="ECO:0000256" key="3">
    <source>
        <dbReference type="ARBA" id="ARBA00022729"/>
    </source>
</evidence>
<feature type="domain" description="PLAC" evidence="5">
    <location>
        <begin position="196"/>
        <end position="234"/>
    </location>
</feature>
<gene>
    <name evidence="6" type="ORF">llap_17052</name>
</gene>
<proteinExistence type="predicted"/>
<comment type="subcellular location">
    <subcellularLocation>
        <location evidence="1">Secreted</location>
    </subcellularLocation>
</comment>
<evidence type="ECO:0000256" key="1">
    <source>
        <dbReference type="ARBA" id="ARBA00004613"/>
    </source>
</evidence>
<dbReference type="InterPro" id="IPR010909">
    <property type="entry name" value="PLAC"/>
</dbReference>
<dbReference type="GO" id="GO:0004222">
    <property type="term" value="F:metalloendopeptidase activity"/>
    <property type="evidence" value="ECO:0007669"/>
    <property type="project" value="TreeGrafter"/>
</dbReference>
<evidence type="ECO:0000256" key="2">
    <source>
        <dbReference type="ARBA" id="ARBA00022525"/>
    </source>
</evidence>
<protein>
    <recommendedName>
        <fullName evidence="5">PLAC domain-containing protein</fullName>
    </recommendedName>
</protein>
<evidence type="ECO:0000259" key="5">
    <source>
        <dbReference type="PROSITE" id="PS50900"/>
    </source>
</evidence>
<accession>A0A2I0TFR2</accession>
<dbReference type="InterPro" id="IPR050439">
    <property type="entry name" value="ADAMTS_ADAMTS-like"/>
</dbReference>
<feature type="compositionally biased region" description="Polar residues" evidence="4">
    <location>
        <begin position="261"/>
        <end position="274"/>
    </location>
</feature>
<dbReference type="PRINTS" id="PR01859">
    <property type="entry name" value="ADAMTS2"/>
</dbReference>
<feature type="region of interest" description="Disordered" evidence="4">
    <location>
        <begin position="261"/>
        <end position="295"/>
    </location>
</feature>